<accession>A0A8T0CF82</accession>
<evidence type="ECO:0000313" key="5">
    <source>
        <dbReference type="EMBL" id="KAF7846090.1"/>
    </source>
</evidence>
<evidence type="ECO:0000259" key="4">
    <source>
        <dbReference type="Pfam" id="PF00177"/>
    </source>
</evidence>
<dbReference type="InterPro" id="IPR036823">
    <property type="entry name" value="Ribosomal_uS7_dom_sf"/>
</dbReference>
<dbReference type="Gene3D" id="1.10.455.10">
    <property type="entry name" value="Ribosomal protein S7 domain"/>
    <property type="match status" value="1"/>
</dbReference>
<name>A0A8T0CF82_CORYI</name>
<dbReference type="Pfam" id="PF00177">
    <property type="entry name" value="Ribosomal_S7"/>
    <property type="match status" value="1"/>
</dbReference>
<dbReference type="PANTHER" id="PTHR11205">
    <property type="entry name" value="RIBOSOMAL PROTEIN S7"/>
    <property type="match status" value="1"/>
</dbReference>
<dbReference type="InterPro" id="IPR000235">
    <property type="entry name" value="Ribosomal_uS7"/>
</dbReference>
<dbReference type="Gramene" id="rna-gnl|WGS:JABURB|Cocit.L5271.1">
    <property type="protein sequence ID" value="cds-KAF7846090.1"/>
    <property type="gene ID" value="gene-BT93_L5271"/>
</dbReference>
<comment type="similarity">
    <text evidence="1">Belongs to the universal ribosomal protein uS7 family.</text>
</comment>
<dbReference type="GO" id="GO:0005840">
    <property type="term" value="C:ribosome"/>
    <property type="evidence" value="ECO:0007669"/>
    <property type="project" value="UniProtKB-KW"/>
</dbReference>
<sequence>MANGASQKRSYSTSARRLQQLQEVLPEHTSSAVPPAMISSMEYPDAGPGHKFAIPPIDSVTMLDHLKRRYDPVVEQVTKSLMRHGKLAQAQKRTLLLSDGGPPMAPVPTSSSSPAISDINTITHLPRSTLPLHPIAYLTTIIDSVAPLLKIRQMRGVAGGGQSLPVPTPMGIRQRRRQAIQWILGAADGRRETKLSDRVAREFLSVAEGKSGVWERRAMVHRLAVSARSNIKTVAMRKSRR</sequence>
<dbReference type="GO" id="GO:0006412">
    <property type="term" value="P:translation"/>
    <property type="evidence" value="ECO:0007669"/>
    <property type="project" value="InterPro"/>
</dbReference>
<protein>
    <recommendedName>
        <fullName evidence="4">Small ribosomal subunit protein uS7 domain-containing protein</fullName>
    </recommendedName>
</protein>
<comment type="caution">
    <text evidence="5">The sequence shown here is derived from an EMBL/GenBank/DDBJ whole genome shotgun (WGS) entry which is preliminary data.</text>
</comment>
<dbReference type="SUPFAM" id="SSF47973">
    <property type="entry name" value="Ribosomal protein S7"/>
    <property type="match status" value="1"/>
</dbReference>
<dbReference type="InterPro" id="IPR023798">
    <property type="entry name" value="Ribosomal_uS7_dom"/>
</dbReference>
<keyword evidence="3" id="KW-0687">Ribonucleoprotein</keyword>
<dbReference type="OrthoDB" id="9972728at2759"/>
<evidence type="ECO:0000256" key="3">
    <source>
        <dbReference type="ARBA" id="ARBA00023274"/>
    </source>
</evidence>
<dbReference type="AlphaFoldDB" id="A0A8T0CF82"/>
<evidence type="ECO:0000313" key="6">
    <source>
        <dbReference type="Proteomes" id="UP000806378"/>
    </source>
</evidence>
<evidence type="ECO:0000256" key="1">
    <source>
        <dbReference type="ARBA" id="ARBA00007151"/>
    </source>
</evidence>
<dbReference type="GO" id="GO:1990904">
    <property type="term" value="C:ribonucleoprotein complex"/>
    <property type="evidence" value="ECO:0007669"/>
    <property type="project" value="UniProtKB-KW"/>
</dbReference>
<proteinExistence type="inferred from homology"/>
<evidence type="ECO:0000256" key="2">
    <source>
        <dbReference type="ARBA" id="ARBA00022980"/>
    </source>
</evidence>
<reference evidence="5" key="1">
    <citation type="submission" date="2020-05" db="EMBL/GenBank/DDBJ databases">
        <title>WGS assembly of Corymbia citriodora subspecies variegata.</title>
        <authorList>
            <person name="Barry K."/>
            <person name="Hundley H."/>
            <person name="Shu S."/>
            <person name="Jenkins J."/>
            <person name="Grimwood J."/>
            <person name="Baten A."/>
        </authorList>
    </citation>
    <scope>NUCLEOTIDE SEQUENCE</scope>
    <source>
        <strain evidence="5">CV2-018</strain>
    </source>
</reference>
<organism evidence="5 6">
    <name type="scientific">Corymbia citriodora subsp. variegata</name>
    <dbReference type="NCBI Taxonomy" id="360336"/>
    <lineage>
        <taxon>Eukaryota</taxon>
        <taxon>Viridiplantae</taxon>
        <taxon>Streptophyta</taxon>
        <taxon>Embryophyta</taxon>
        <taxon>Tracheophyta</taxon>
        <taxon>Spermatophyta</taxon>
        <taxon>Magnoliopsida</taxon>
        <taxon>eudicotyledons</taxon>
        <taxon>Gunneridae</taxon>
        <taxon>Pentapetalae</taxon>
        <taxon>rosids</taxon>
        <taxon>malvids</taxon>
        <taxon>Myrtales</taxon>
        <taxon>Myrtaceae</taxon>
        <taxon>Myrtoideae</taxon>
        <taxon>Eucalypteae</taxon>
        <taxon>Corymbia</taxon>
    </lineage>
</organism>
<keyword evidence="2" id="KW-0689">Ribosomal protein</keyword>
<dbReference type="Proteomes" id="UP000806378">
    <property type="component" value="Unassembled WGS sequence"/>
</dbReference>
<gene>
    <name evidence="5" type="ORF">BT93_L5271</name>
</gene>
<dbReference type="EMBL" id="MU095649">
    <property type="protein sequence ID" value="KAF7846090.1"/>
    <property type="molecule type" value="Genomic_DNA"/>
</dbReference>
<keyword evidence="6" id="KW-1185">Reference proteome</keyword>
<feature type="domain" description="Small ribosomal subunit protein uS7" evidence="4">
    <location>
        <begin position="131"/>
        <end position="228"/>
    </location>
</feature>